<sequence>MVIPKSDFDFESSNAKFSKDDLLKEFVKLNVQDGPNTEGAAKQPAEEKAPVPTQAAQPKELEVVIPPPQAFYNKKASFFDDISCEIKERMASASTPLPFDERRHRIQEERRLNVETFGQAQSHRYNRYGNRGGYGYRQDGRGRGYRGRGRGRGRGGYYGNQSYNQPPPSN</sequence>
<dbReference type="GO" id="GO:0003729">
    <property type="term" value="F:mRNA binding"/>
    <property type="evidence" value="ECO:0007669"/>
    <property type="project" value="TreeGrafter"/>
</dbReference>
<dbReference type="Pfam" id="PF09532">
    <property type="entry name" value="FDF"/>
    <property type="match status" value="1"/>
</dbReference>
<organism evidence="5 6">
    <name type="scientific">Dispira parvispora</name>
    <dbReference type="NCBI Taxonomy" id="1520584"/>
    <lineage>
        <taxon>Eukaryota</taxon>
        <taxon>Fungi</taxon>
        <taxon>Fungi incertae sedis</taxon>
        <taxon>Zoopagomycota</taxon>
        <taxon>Kickxellomycotina</taxon>
        <taxon>Dimargaritomycetes</taxon>
        <taxon>Dimargaritales</taxon>
        <taxon>Dimargaritaceae</taxon>
        <taxon>Dispira</taxon>
    </lineage>
</organism>
<feature type="domain" description="FFD box profile" evidence="4">
    <location>
        <begin position="70"/>
        <end position="86"/>
    </location>
</feature>
<dbReference type="InterPro" id="IPR019050">
    <property type="entry name" value="FDF_dom"/>
</dbReference>
<dbReference type="InterPro" id="IPR025762">
    <property type="entry name" value="DFDF"/>
</dbReference>
<dbReference type="PROSITE" id="PS51512">
    <property type="entry name" value="DFDF"/>
    <property type="match status" value="1"/>
</dbReference>
<feature type="domain" description="DFDF" evidence="3">
    <location>
        <begin position="1"/>
        <end position="32"/>
    </location>
</feature>
<dbReference type="Proteomes" id="UP001150925">
    <property type="component" value="Unassembled WGS sequence"/>
</dbReference>
<gene>
    <name evidence="5" type="ORF">IWQ62_001816</name>
</gene>
<keyword evidence="6" id="KW-1185">Reference proteome</keyword>
<evidence type="ECO:0000313" key="6">
    <source>
        <dbReference type="Proteomes" id="UP001150925"/>
    </source>
</evidence>
<dbReference type="PANTHER" id="PTHR13586">
    <property type="entry name" value="SCD6 PROTEIN-RELATED"/>
    <property type="match status" value="1"/>
</dbReference>
<comment type="caution">
    <text evidence="5">The sequence shown here is derived from an EMBL/GenBank/DDBJ whole genome shotgun (WGS) entry which is preliminary data.</text>
</comment>
<dbReference type="GO" id="GO:0033962">
    <property type="term" value="P:P-body assembly"/>
    <property type="evidence" value="ECO:0007669"/>
    <property type="project" value="TreeGrafter"/>
</dbReference>
<protein>
    <submittedName>
        <fullName evidence="5">Uncharacterized protein</fullName>
    </submittedName>
</protein>
<feature type="region of interest" description="Disordered" evidence="2">
    <location>
        <begin position="33"/>
        <end position="61"/>
    </location>
</feature>
<dbReference type="PANTHER" id="PTHR13586:SF0">
    <property type="entry name" value="TRAILER HITCH, ISOFORM H"/>
    <property type="match status" value="1"/>
</dbReference>
<dbReference type="SMART" id="SM01199">
    <property type="entry name" value="FDF"/>
    <property type="match status" value="1"/>
</dbReference>
<evidence type="ECO:0000313" key="5">
    <source>
        <dbReference type="EMBL" id="KAJ1967503.1"/>
    </source>
</evidence>
<dbReference type="EMBL" id="JANBPY010000327">
    <property type="protein sequence ID" value="KAJ1967503.1"/>
    <property type="molecule type" value="Genomic_DNA"/>
</dbReference>
<proteinExistence type="predicted"/>
<dbReference type="PROSITE" id="PS51513">
    <property type="entry name" value="FFD"/>
    <property type="match status" value="1"/>
</dbReference>
<reference evidence="5" key="1">
    <citation type="submission" date="2022-07" db="EMBL/GenBank/DDBJ databases">
        <title>Phylogenomic reconstructions and comparative analyses of Kickxellomycotina fungi.</title>
        <authorList>
            <person name="Reynolds N.K."/>
            <person name="Stajich J.E."/>
            <person name="Barry K."/>
            <person name="Grigoriev I.V."/>
            <person name="Crous P."/>
            <person name="Smith M.E."/>
        </authorList>
    </citation>
    <scope>NUCLEOTIDE SEQUENCE</scope>
    <source>
        <strain evidence="5">RSA 1196</strain>
    </source>
</reference>
<evidence type="ECO:0000256" key="1">
    <source>
        <dbReference type="PROSITE-ProRule" id="PRU00846"/>
    </source>
</evidence>
<dbReference type="OrthoDB" id="21539at2759"/>
<feature type="short sequence motif" description="FFD box" evidence="1">
    <location>
        <begin position="70"/>
        <end position="86"/>
    </location>
</feature>
<dbReference type="GO" id="GO:0034063">
    <property type="term" value="P:stress granule assembly"/>
    <property type="evidence" value="ECO:0007669"/>
    <property type="project" value="TreeGrafter"/>
</dbReference>
<dbReference type="InterPro" id="IPR025761">
    <property type="entry name" value="FFD_box"/>
</dbReference>
<name>A0A9W8E853_9FUNG</name>
<evidence type="ECO:0000259" key="4">
    <source>
        <dbReference type="PROSITE" id="PS51513"/>
    </source>
</evidence>
<feature type="region of interest" description="Disordered" evidence="2">
    <location>
        <begin position="110"/>
        <end position="170"/>
    </location>
</feature>
<feature type="compositionally biased region" description="Basic residues" evidence="2">
    <location>
        <begin position="143"/>
        <end position="153"/>
    </location>
</feature>
<evidence type="ECO:0000256" key="2">
    <source>
        <dbReference type="SAM" id="MobiDB-lite"/>
    </source>
</evidence>
<accession>A0A9W8E853</accession>
<evidence type="ECO:0000259" key="3">
    <source>
        <dbReference type="PROSITE" id="PS51512"/>
    </source>
</evidence>
<dbReference type="GO" id="GO:0000932">
    <property type="term" value="C:P-body"/>
    <property type="evidence" value="ECO:0007669"/>
    <property type="project" value="TreeGrafter"/>
</dbReference>
<dbReference type="AlphaFoldDB" id="A0A9W8E853"/>